<feature type="transmembrane region" description="Helical" evidence="1">
    <location>
        <begin position="62"/>
        <end position="81"/>
    </location>
</feature>
<accession>A0ABV7VTE9</accession>
<organism evidence="2 3">
    <name type="scientific">Bacterioplanoides pacificum</name>
    <dbReference type="NCBI Taxonomy" id="1171596"/>
    <lineage>
        <taxon>Bacteria</taxon>
        <taxon>Pseudomonadati</taxon>
        <taxon>Pseudomonadota</taxon>
        <taxon>Gammaproteobacteria</taxon>
        <taxon>Oceanospirillales</taxon>
        <taxon>Oceanospirillaceae</taxon>
        <taxon>Bacterioplanoides</taxon>
    </lineage>
</organism>
<dbReference type="RefSeq" id="WP_376866417.1">
    <property type="nucleotide sequence ID" value="NZ_JBHRYB010000008.1"/>
</dbReference>
<keyword evidence="3" id="KW-1185">Reference proteome</keyword>
<reference evidence="3" key="1">
    <citation type="journal article" date="2019" name="Int. J. Syst. Evol. Microbiol.">
        <title>The Global Catalogue of Microorganisms (GCM) 10K type strain sequencing project: providing services to taxonomists for standard genome sequencing and annotation.</title>
        <authorList>
            <consortium name="The Broad Institute Genomics Platform"/>
            <consortium name="The Broad Institute Genome Sequencing Center for Infectious Disease"/>
            <person name="Wu L."/>
            <person name="Ma J."/>
        </authorList>
    </citation>
    <scope>NUCLEOTIDE SEQUENCE [LARGE SCALE GENOMIC DNA]</scope>
    <source>
        <strain evidence="3">KCTC 42424</strain>
    </source>
</reference>
<evidence type="ECO:0008006" key="4">
    <source>
        <dbReference type="Google" id="ProtNLM"/>
    </source>
</evidence>
<proteinExistence type="predicted"/>
<gene>
    <name evidence="2" type="ORF">ACFOMG_10095</name>
</gene>
<keyword evidence="1" id="KW-1133">Transmembrane helix</keyword>
<dbReference type="EMBL" id="JBHRYB010000008">
    <property type="protein sequence ID" value="MFC3680447.1"/>
    <property type="molecule type" value="Genomic_DNA"/>
</dbReference>
<dbReference type="Proteomes" id="UP001595722">
    <property type="component" value="Unassembled WGS sequence"/>
</dbReference>
<sequence>MVCRKGPDTWAVKKINPPWVAVLLVALLVLALSFIPHWQYFYWSTLQTIGEFIFPVSLGDPGVALALIQIPASIWLAYKLYRQANWRAPLSDRITQRDALFNNGLEVLEVDGVKEAESLVKRFHDFRRGNDERRVTRLCQGYFEGQQQSFGYRICQYRYVVRKVTSYTDSKGNLRTRTERQEYYRHSLITTLGDSVWMGISGDRGKRFDGVEYKSEDDTFNRHLRCWAKSHAQADEFLTDEMRRLLLQMVTLAKNPVLEVLSDGSLCLAVDDDMLALERRSGLHDPDAFAREIGEHAELQTLDGMLQLIERLRQMRGKDLSGELEVC</sequence>
<feature type="transmembrane region" description="Helical" evidence="1">
    <location>
        <begin position="20"/>
        <end position="42"/>
    </location>
</feature>
<keyword evidence="1" id="KW-0472">Membrane</keyword>
<name>A0ABV7VTE9_9GAMM</name>
<evidence type="ECO:0000256" key="1">
    <source>
        <dbReference type="SAM" id="Phobius"/>
    </source>
</evidence>
<protein>
    <recommendedName>
        <fullName evidence="4">DUF3137 domain-containing protein</fullName>
    </recommendedName>
</protein>
<keyword evidence="1" id="KW-0812">Transmembrane</keyword>
<evidence type="ECO:0000313" key="3">
    <source>
        <dbReference type="Proteomes" id="UP001595722"/>
    </source>
</evidence>
<evidence type="ECO:0000313" key="2">
    <source>
        <dbReference type="EMBL" id="MFC3680447.1"/>
    </source>
</evidence>
<comment type="caution">
    <text evidence="2">The sequence shown here is derived from an EMBL/GenBank/DDBJ whole genome shotgun (WGS) entry which is preliminary data.</text>
</comment>